<dbReference type="EMBL" id="AY594280">
    <property type="protein sequence ID" value="AAT09442.1"/>
    <property type="molecule type" value="mRNA"/>
</dbReference>
<proteinExistence type="evidence at transcript level"/>
<sequence length="307" mass="34717">MATTTTAAMALGQVSSLFNQPQHARSSLSWRGGVRVNFVQACASKSAVNAASATEVKESVDIKQWNEQIYEGRQQHLQSQAMDALKKSLSSFKNPTFPCALILGDVVLLDLLHRVGALENGAVKVVFIDTFHLFPETYDFLKTVEERYKFKAHVFHAAGFKNREEYVAKHGSDLYIRDVDEYDKICKVEPFNRALATLEVDAMINGRRRDHGAERAHLEVVQDGKMVSVQPLAYWEFRDCWNYLTKNNIPYHPLHDKGYPSVGDIQSTLPVPKEKWFEYGAERSGRFQGMTNKDGSLKTECGIHSQK</sequence>
<protein>
    <submittedName>
        <fullName evidence="3">Phosphoadenosine 5'phosphosulfate reductase</fullName>
    </submittedName>
</protein>
<dbReference type="PANTHER" id="PTHR46509:SF2">
    <property type="entry name" value="PHOSPHOADENOSINE PHOSPHOSULFATE REDUCTASE"/>
    <property type="match status" value="1"/>
</dbReference>
<dbReference type="NCBIfam" id="TIGR00434">
    <property type="entry name" value="cysH"/>
    <property type="match status" value="1"/>
</dbReference>
<name>Q6PMM1_SELLP</name>
<accession>Q6PMM1</accession>
<dbReference type="InterPro" id="IPR014729">
    <property type="entry name" value="Rossmann-like_a/b/a_fold"/>
</dbReference>
<organism evidence="3">
    <name type="scientific">Selaginella lepidophylla</name>
    <name type="common">Resurrection plant</name>
    <name type="synonym">Lycopodium lepidophyllum</name>
    <dbReference type="NCBI Taxonomy" id="59777"/>
    <lineage>
        <taxon>Eukaryota</taxon>
        <taxon>Viridiplantae</taxon>
        <taxon>Streptophyta</taxon>
        <taxon>Embryophyta</taxon>
        <taxon>Tracheophyta</taxon>
        <taxon>Lycopodiopsida</taxon>
        <taxon>Selaginellales</taxon>
        <taxon>Selaginellaceae</taxon>
        <taxon>Selaginella</taxon>
    </lineage>
</organism>
<feature type="domain" description="Phosphoadenosine phosphosulphate reductase" evidence="2">
    <location>
        <begin position="105"/>
        <end position="270"/>
    </location>
</feature>
<dbReference type="CDD" id="cd23945">
    <property type="entry name" value="PAPS_reductase"/>
    <property type="match status" value="1"/>
</dbReference>
<reference evidence="3" key="1">
    <citation type="journal article" date="2004" name="J. Exp. Bot.">
        <title>Plant adenosine 5'-phosphosulphate reductase: the past, the present, and the future.</title>
        <authorList>
            <person name="Kopriva S."/>
            <person name="Koprivova A."/>
        </authorList>
    </citation>
    <scope>NUCLEOTIDE SEQUENCE</scope>
    <source>
        <tissue evidence="3">Microphyll fronds</tissue>
    </source>
</reference>
<evidence type="ECO:0000256" key="1">
    <source>
        <dbReference type="ARBA" id="ARBA00023002"/>
    </source>
</evidence>
<dbReference type="GO" id="GO:0004604">
    <property type="term" value="F:phosphoadenylyl-sulfate reductase (thioredoxin) activity"/>
    <property type="evidence" value="ECO:0007669"/>
    <property type="project" value="InterPro"/>
</dbReference>
<dbReference type="Pfam" id="PF01507">
    <property type="entry name" value="PAPS_reduct"/>
    <property type="match status" value="1"/>
</dbReference>
<dbReference type="SUPFAM" id="SSF52402">
    <property type="entry name" value="Adenine nucleotide alpha hydrolases-like"/>
    <property type="match status" value="1"/>
</dbReference>
<evidence type="ECO:0000259" key="2">
    <source>
        <dbReference type="Pfam" id="PF01507"/>
    </source>
</evidence>
<dbReference type="PANTHER" id="PTHR46509">
    <property type="entry name" value="PHOSPHOADENOSINE PHOSPHOSULFATE REDUCTASE"/>
    <property type="match status" value="1"/>
</dbReference>
<dbReference type="PIRSF" id="PIRSF000857">
    <property type="entry name" value="PAPS_reductase"/>
    <property type="match status" value="1"/>
</dbReference>
<dbReference type="NCBIfam" id="NF002537">
    <property type="entry name" value="PRK02090.1"/>
    <property type="match status" value="1"/>
</dbReference>
<dbReference type="Gene3D" id="3.40.50.620">
    <property type="entry name" value="HUPs"/>
    <property type="match status" value="1"/>
</dbReference>
<dbReference type="InterPro" id="IPR004511">
    <property type="entry name" value="PAPS/APS_Rdtase"/>
</dbReference>
<keyword evidence="1" id="KW-0560">Oxidoreductase</keyword>
<dbReference type="GO" id="GO:0019379">
    <property type="term" value="P:sulfate assimilation, phosphoadenylyl sulfate reduction by phosphoadenylyl-sulfate reductase (thioredoxin)"/>
    <property type="evidence" value="ECO:0007669"/>
    <property type="project" value="InterPro"/>
</dbReference>
<dbReference type="GO" id="GO:0005737">
    <property type="term" value="C:cytoplasm"/>
    <property type="evidence" value="ECO:0007669"/>
    <property type="project" value="TreeGrafter"/>
</dbReference>
<dbReference type="InterPro" id="IPR002500">
    <property type="entry name" value="PAPS_reduct_dom"/>
</dbReference>
<dbReference type="AlphaFoldDB" id="Q6PMM1"/>
<evidence type="ECO:0000313" key="3">
    <source>
        <dbReference type="EMBL" id="AAT09442.1"/>
    </source>
</evidence>